<sequence length="117" mass="13847">MSFLPLFFSNKVTFLNKVKRVNFEKLNSFRCNYYIFLKKIGFPKNGQTNWDKGSTICWLWRERNSRVFYNRTQDCSLQRAIIDDVCACISSWSVVKASAQNRDIATSWKISREIFIP</sequence>
<comment type="caution">
    <text evidence="1">The sequence shown here is derived from an EMBL/GenBank/DDBJ whole genome shotgun (WGS) entry which is preliminary data.</text>
</comment>
<dbReference type="EMBL" id="CM046395">
    <property type="protein sequence ID" value="KAI8542997.1"/>
    <property type="molecule type" value="Genomic_DNA"/>
</dbReference>
<accession>A0ACC0MR81</accession>
<keyword evidence="2" id="KW-1185">Reference proteome</keyword>
<gene>
    <name evidence="1" type="ORF">RHMOL_Rhmol08G0184400</name>
</gene>
<organism evidence="1 2">
    <name type="scientific">Rhododendron molle</name>
    <name type="common">Chinese azalea</name>
    <name type="synonym">Azalea mollis</name>
    <dbReference type="NCBI Taxonomy" id="49168"/>
    <lineage>
        <taxon>Eukaryota</taxon>
        <taxon>Viridiplantae</taxon>
        <taxon>Streptophyta</taxon>
        <taxon>Embryophyta</taxon>
        <taxon>Tracheophyta</taxon>
        <taxon>Spermatophyta</taxon>
        <taxon>Magnoliopsida</taxon>
        <taxon>eudicotyledons</taxon>
        <taxon>Gunneridae</taxon>
        <taxon>Pentapetalae</taxon>
        <taxon>asterids</taxon>
        <taxon>Ericales</taxon>
        <taxon>Ericaceae</taxon>
        <taxon>Ericoideae</taxon>
        <taxon>Rhodoreae</taxon>
        <taxon>Rhododendron</taxon>
    </lineage>
</organism>
<protein>
    <submittedName>
        <fullName evidence="1">Uncharacterized protein</fullName>
    </submittedName>
</protein>
<reference evidence="1" key="1">
    <citation type="submission" date="2022-02" db="EMBL/GenBank/DDBJ databases">
        <title>Plant Genome Project.</title>
        <authorList>
            <person name="Zhang R.-G."/>
        </authorList>
    </citation>
    <scope>NUCLEOTIDE SEQUENCE</scope>
    <source>
        <strain evidence="1">AT1</strain>
    </source>
</reference>
<evidence type="ECO:0000313" key="2">
    <source>
        <dbReference type="Proteomes" id="UP001062846"/>
    </source>
</evidence>
<proteinExistence type="predicted"/>
<name>A0ACC0MR81_RHOML</name>
<dbReference type="Proteomes" id="UP001062846">
    <property type="component" value="Chromosome 8"/>
</dbReference>
<evidence type="ECO:0000313" key="1">
    <source>
        <dbReference type="EMBL" id="KAI8542997.1"/>
    </source>
</evidence>